<protein>
    <submittedName>
        <fullName evidence="1">Uncharacterized protein</fullName>
    </submittedName>
</protein>
<accession>A0ACB7RWX1</accession>
<dbReference type="Proteomes" id="UP000821845">
    <property type="component" value="Chromosome 6"/>
</dbReference>
<reference evidence="1" key="1">
    <citation type="submission" date="2020-05" db="EMBL/GenBank/DDBJ databases">
        <title>Large-scale comparative analyses of tick genomes elucidate their genetic diversity and vector capacities.</title>
        <authorList>
            <person name="Jia N."/>
            <person name="Wang J."/>
            <person name="Shi W."/>
            <person name="Du L."/>
            <person name="Sun Y."/>
            <person name="Zhan W."/>
            <person name="Jiang J."/>
            <person name="Wang Q."/>
            <person name="Zhang B."/>
            <person name="Ji P."/>
            <person name="Sakyi L.B."/>
            <person name="Cui X."/>
            <person name="Yuan T."/>
            <person name="Jiang B."/>
            <person name="Yang W."/>
            <person name="Lam T.T.-Y."/>
            <person name="Chang Q."/>
            <person name="Ding S."/>
            <person name="Wang X."/>
            <person name="Zhu J."/>
            <person name="Ruan X."/>
            <person name="Zhao L."/>
            <person name="Wei J."/>
            <person name="Que T."/>
            <person name="Du C."/>
            <person name="Cheng J."/>
            <person name="Dai P."/>
            <person name="Han X."/>
            <person name="Huang E."/>
            <person name="Gao Y."/>
            <person name="Liu J."/>
            <person name="Shao H."/>
            <person name="Ye R."/>
            <person name="Li L."/>
            <person name="Wei W."/>
            <person name="Wang X."/>
            <person name="Wang C."/>
            <person name="Yang T."/>
            <person name="Huo Q."/>
            <person name="Li W."/>
            <person name="Guo W."/>
            <person name="Chen H."/>
            <person name="Zhou L."/>
            <person name="Ni X."/>
            <person name="Tian J."/>
            <person name="Zhou Y."/>
            <person name="Sheng Y."/>
            <person name="Liu T."/>
            <person name="Pan Y."/>
            <person name="Xia L."/>
            <person name="Li J."/>
            <person name="Zhao F."/>
            <person name="Cao W."/>
        </authorList>
    </citation>
    <scope>NUCLEOTIDE SEQUENCE</scope>
    <source>
        <strain evidence="1">Hyas-2018</strain>
    </source>
</reference>
<evidence type="ECO:0000313" key="1">
    <source>
        <dbReference type="EMBL" id="KAH6927196.1"/>
    </source>
</evidence>
<keyword evidence="2" id="KW-1185">Reference proteome</keyword>
<dbReference type="EMBL" id="CM023486">
    <property type="protein sequence ID" value="KAH6927196.1"/>
    <property type="molecule type" value="Genomic_DNA"/>
</dbReference>
<sequence length="772" mass="83914">MSGLVRWETRLIISSTTGGGGNNTMTVKRGRDIDWARFGLRSDGADGGASDEPTGQSGRTSGNPGGDELFHQDLSAKAKPWWSANFFVSEPVLFGTWDGVFTTCMIHLFGVIVFLRSGWIVGNAGVEHALLMVLATVAVCSLAVLAGIGICERCHLESGGLHVLLSHILGVRVGGAAALIYCFGQAVSSALHVMGFAESMGQLLKMEDNPWLQRGIASALVLLLLGINVAGVKWVIRLQFALLIILLMAALDFAVGTFVRYDSEHGVTGYDLATLRNNTFPQYGEGQNWFTVFGVFFPAMTGVFAGINMSDDLSNPVQDVPVGTMAAIGTCLFLYLVFVLGLGSTCQRWALTTDYLIAEKAIKHIHSSQASAIGVMVLSGLYISSMSACLGALYLTPRILQNMANDGILPFSKQLSIGKGPNKVPVVALVLFALVTFLFILAGQVNTLAPLVTIPFLLTYACVEYAYFSMAMTYDIQRRRNERFCQQAAIIRAQMTDKTSYGALGDAKVPTSDLDQLFPERVHDKTVIPHDHSSVSTTESPVTSPDEHSSIRSAESRDSNVDQPRDQSASGITDKTHLLTKGRGPWPEISKKSNTWHAKLCNRWIAVLGIFVKLTIMFLVQWGYALASIILLIFLWLCIGRIKPGAFPGVTEFKLFPWLHNLFLRCIGTTGFGTQGPETPEAALGCWRQTMQLVGSVEGVAAKDANDDTEENEAPVPTPGQVMDALDLLRQFAGTHDGTEDTLDTFQTFEKSERSLLEKRKQAKIADFFAGK</sequence>
<organism evidence="1 2">
    <name type="scientific">Hyalomma asiaticum</name>
    <name type="common">Tick</name>
    <dbReference type="NCBI Taxonomy" id="266040"/>
    <lineage>
        <taxon>Eukaryota</taxon>
        <taxon>Metazoa</taxon>
        <taxon>Ecdysozoa</taxon>
        <taxon>Arthropoda</taxon>
        <taxon>Chelicerata</taxon>
        <taxon>Arachnida</taxon>
        <taxon>Acari</taxon>
        <taxon>Parasitiformes</taxon>
        <taxon>Ixodida</taxon>
        <taxon>Ixodoidea</taxon>
        <taxon>Ixodidae</taxon>
        <taxon>Hyalomminae</taxon>
        <taxon>Hyalomma</taxon>
    </lineage>
</organism>
<proteinExistence type="predicted"/>
<name>A0ACB7RWX1_HYAAI</name>
<gene>
    <name evidence="1" type="ORF">HPB50_000828</name>
</gene>
<comment type="caution">
    <text evidence="1">The sequence shown here is derived from an EMBL/GenBank/DDBJ whole genome shotgun (WGS) entry which is preliminary data.</text>
</comment>
<evidence type="ECO:0000313" key="2">
    <source>
        <dbReference type="Proteomes" id="UP000821845"/>
    </source>
</evidence>